<dbReference type="PANTHER" id="PTHR30336:SF20">
    <property type="entry name" value="DUF218 DOMAIN-CONTAINING PROTEIN"/>
    <property type="match status" value="1"/>
</dbReference>
<dbReference type="AlphaFoldDB" id="A0A6N4SSJ3"/>
<dbReference type="InterPro" id="IPR051599">
    <property type="entry name" value="Cell_Envelope_Assoc"/>
</dbReference>
<dbReference type="InterPro" id="IPR014729">
    <property type="entry name" value="Rossmann-like_a/b/a_fold"/>
</dbReference>
<sequence>MVHGFLLKAGFCNLVYMKNWKIRCILFTSIFYFNACAYVNRRFYTDPDIYFTKALNNAPYDALIVPGFPHMKDSMTTIVQHRVCWAWYLYSKGIVKNVIFSGGAVYTPYREAEIMAMYAVQLGIPAEHVFAEVQAEHSTENLYYSYEIAKAKGFNRVAVGTESAQSSFMYSVNNNRFKIPVDFIPIVPDTLKCIECVKPDIDQQTAFVEEFVSIIDRESLFKRLRGTRGRKVDKLMRISKK</sequence>
<dbReference type="GO" id="GO:0005886">
    <property type="term" value="C:plasma membrane"/>
    <property type="evidence" value="ECO:0007669"/>
    <property type="project" value="TreeGrafter"/>
</dbReference>
<protein>
    <recommendedName>
        <fullName evidence="1">DUF218 domain-containing protein</fullName>
    </recommendedName>
</protein>
<accession>A0A6N4SSJ3</accession>
<dbReference type="Gene3D" id="3.40.50.620">
    <property type="entry name" value="HUPs"/>
    <property type="match status" value="1"/>
</dbReference>
<dbReference type="Proteomes" id="UP000001822">
    <property type="component" value="Chromosome"/>
</dbReference>
<feature type="domain" description="DUF218" evidence="1">
    <location>
        <begin position="61"/>
        <end position="162"/>
    </location>
</feature>
<reference evidence="2 3" key="1">
    <citation type="journal article" date="2007" name="Appl. Environ. Microbiol.">
        <title>Genome sequence of the cellulolytic gliding bacterium Cytophaga hutchinsonii.</title>
        <authorList>
            <person name="Xie G."/>
            <person name="Bruce D.C."/>
            <person name="Challacombe J.F."/>
            <person name="Chertkov O."/>
            <person name="Detter J.C."/>
            <person name="Gilna P."/>
            <person name="Han C.S."/>
            <person name="Lucas S."/>
            <person name="Misra M."/>
            <person name="Myers G.L."/>
            <person name="Richardson P."/>
            <person name="Tapia R."/>
            <person name="Thayer N."/>
            <person name="Thompson L.S."/>
            <person name="Brettin T.S."/>
            <person name="Henrissat B."/>
            <person name="Wilson D.B."/>
            <person name="McBride M.J."/>
        </authorList>
    </citation>
    <scope>NUCLEOTIDE SEQUENCE [LARGE SCALE GENOMIC DNA]</scope>
    <source>
        <strain evidence="3">ATCC 33406 / DSM 1761 / CIP 103989 / NBRC 15051 / NCIMB 9469 / D465</strain>
    </source>
</reference>
<dbReference type="OrthoDB" id="663545at2"/>
<dbReference type="CDD" id="cd06259">
    <property type="entry name" value="YdcF-like"/>
    <property type="match status" value="1"/>
</dbReference>
<dbReference type="InterPro" id="IPR003848">
    <property type="entry name" value="DUF218"/>
</dbReference>
<name>A0A6N4SSJ3_CYTH3</name>
<evidence type="ECO:0000259" key="1">
    <source>
        <dbReference type="Pfam" id="PF02698"/>
    </source>
</evidence>
<dbReference type="KEGG" id="chu:CHU_2090"/>
<keyword evidence="3" id="KW-1185">Reference proteome</keyword>
<dbReference type="PANTHER" id="PTHR30336">
    <property type="entry name" value="INNER MEMBRANE PROTEIN, PROBABLE PERMEASE"/>
    <property type="match status" value="1"/>
</dbReference>
<gene>
    <name evidence="2" type="ordered locus">CHU_2090</name>
</gene>
<dbReference type="Pfam" id="PF02698">
    <property type="entry name" value="DUF218"/>
    <property type="match status" value="1"/>
</dbReference>
<dbReference type="EMBL" id="CP000383">
    <property type="protein sequence ID" value="ABG59353.1"/>
    <property type="molecule type" value="Genomic_DNA"/>
</dbReference>
<proteinExistence type="predicted"/>
<organism evidence="2 3">
    <name type="scientific">Cytophaga hutchinsonii (strain ATCC 33406 / DSM 1761 / CIP 103989 / NBRC 15051 / NCIMB 9469 / D465)</name>
    <dbReference type="NCBI Taxonomy" id="269798"/>
    <lineage>
        <taxon>Bacteria</taxon>
        <taxon>Pseudomonadati</taxon>
        <taxon>Bacteroidota</taxon>
        <taxon>Cytophagia</taxon>
        <taxon>Cytophagales</taxon>
        <taxon>Cytophagaceae</taxon>
        <taxon>Cytophaga</taxon>
    </lineage>
</organism>
<evidence type="ECO:0000313" key="3">
    <source>
        <dbReference type="Proteomes" id="UP000001822"/>
    </source>
</evidence>
<evidence type="ECO:0000313" key="2">
    <source>
        <dbReference type="EMBL" id="ABG59353.1"/>
    </source>
</evidence>